<keyword evidence="5" id="KW-1015">Disulfide bond</keyword>
<dbReference type="GO" id="GO:0032367">
    <property type="term" value="P:intracellular cholesterol transport"/>
    <property type="evidence" value="ECO:0007669"/>
    <property type="project" value="InterPro"/>
</dbReference>
<dbReference type="PANTHER" id="PTHR11306:SF36">
    <property type="entry name" value="NIEMANN-PICK TYPE C-2C-RELATED"/>
    <property type="match status" value="1"/>
</dbReference>
<name>A0A224XVJ4_9HEMI</name>
<dbReference type="InterPro" id="IPR033916">
    <property type="entry name" value="ML_Npc2-like"/>
</dbReference>
<keyword evidence="4 6" id="KW-0732">Signal</keyword>
<evidence type="ECO:0000256" key="5">
    <source>
        <dbReference type="ARBA" id="ARBA00023157"/>
    </source>
</evidence>
<dbReference type="FunFam" id="2.60.40.770:FF:000001">
    <property type="entry name" value="NPC intracellular cholesterol transporter 2"/>
    <property type="match status" value="1"/>
</dbReference>
<dbReference type="PANTHER" id="PTHR11306">
    <property type="entry name" value="NIEMANN PICK TYPE C2 PROTEIN NPC2-RELATED"/>
    <property type="match status" value="1"/>
</dbReference>
<evidence type="ECO:0000259" key="7">
    <source>
        <dbReference type="SMART" id="SM00737"/>
    </source>
</evidence>
<dbReference type="InterPro" id="IPR039670">
    <property type="entry name" value="NPC2-like"/>
</dbReference>
<comment type="similarity">
    <text evidence="2">Belongs to the NPC2 family.</text>
</comment>
<reference evidence="8" key="1">
    <citation type="journal article" date="2018" name="PLoS Negl. Trop. Dis.">
        <title>An insight into the salivary gland and fat body transcriptome of Panstrongylus lignarius (Hemiptera: Heteroptera), the main vector of Chagas disease in Peru.</title>
        <authorList>
            <person name="Nevoa J.C."/>
            <person name="Mendes M.T."/>
            <person name="da Silva M.V."/>
            <person name="Soares S.C."/>
            <person name="Oliveira C.J.F."/>
            <person name="Ribeiro J.M.C."/>
        </authorList>
    </citation>
    <scope>NUCLEOTIDE SEQUENCE</scope>
</reference>
<dbReference type="GO" id="GO:0005576">
    <property type="term" value="C:extracellular region"/>
    <property type="evidence" value="ECO:0007669"/>
    <property type="project" value="UniProtKB-SubCell"/>
</dbReference>
<evidence type="ECO:0000256" key="1">
    <source>
        <dbReference type="ARBA" id="ARBA00004613"/>
    </source>
</evidence>
<evidence type="ECO:0000256" key="6">
    <source>
        <dbReference type="SAM" id="SignalP"/>
    </source>
</evidence>
<evidence type="ECO:0000256" key="3">
    <source>
        <dbReference type="ARBA" id="ARBA00022525"/>
    </source>
</evidence>
<accession>A0A224XVJ4</accession>
<sequence>MKIMLNLFLKCSLSLILITGINGVIIGDCGSDLGQFTSVTVTNCTDSMTTCNLKVGTNVSLSADFHTKANISKIVVKVYGIILGAEVPFPIPNPDGCLNSGLVCPLAADHNFTYTATLHVSRTYPHIAVTVKWVLLNEVSKPIICMLIPAKIV</sequence>
<dbReference type="AlphaFoldDB" id="A0A224XVJ4"/>
<evidence type="ECO:0000256" key="4">
    <source>
        <dbReference type="ARBA" id="ARBA00022729"/>
    </source>
</evidence>
<evidence type="ECO:0000313" key="8">
    <source>
        <dbReference type="EMBL" id="JAW13858.1"/>
    </source>
</evidence>
<feature type="domain" description="MD-2-related lipid-recognition" evidence="7">
    <location>
        <begin position="26"/>
        <end position="150"/>
    </location>
</feature>
<organism evidence="8">
    <name type="scientific">Panstrongylus lignarius</name>
    <dbReference type="NCBI Taxonomy" id="156445"/>
    <lineage>
        <taxon>Eukaryota</taxon>
        <taxon>Metazoa</taxon>
        <taxon>Ecdysozoa</taxon>
        <taxon>Arthropoda</taxon>
        <taxon>Hexapoda</taxon>
        <taxon>Insecta</taxon>
        <taxon>Pterygota</taxon>
        <taxon>Neoptera</taxon>
        <taxon>Paraneoptera</taxon>
        <taxon>Hemiptera</taxon>
        <taxon>Heteroptera</taxon>
        <taxon>Panheteroptera</taxon>
        <taxon>Cimicomorpha</taxon>
        <taxon>Reduviidae</taxon>
        <taxon>Triatominae</taxon>
        <taxon>Panstrongylus</taxon>
    </lineage>
</organism>
<protein>
    <submittedName>
        <fullName evidence="8">Putative niemann-pick type c2</fullName>
    </submittedName>
</protein>
<dbReference type="SMART" id="SM00737">
    <property type="entry name" value="ML"/>
    <property type="match status" value="1"/>
</dbReference>
<comment type="subcellular location">
    <subcellularLocation>
        <location evidence="1">Secreted</location>
    </subcellularLocation>
</comment>
<dbReference type="InterPro" id="IPR003172">
    <property type="entry name" value="ML_dom"/>
</dbReference>
<proteinExistence type="inferred from homology"/>
<keyword evidence="3" id="KW-0964">Secreted</keyword>
<dbReference type="InterPro" id="IPR014756">
    <property type="entry name" value="Ig_E-set"/>
</dbReference>
<dbReference type="CDD" id="cd00916">
    <property type="entry name" value="Npc2_like"/>
    <property type="match status" value="1"/>
</dbReference>
<dbReference type="GO" id="GO:0032934">
    <property type="term" value="F:sterol binding"/>
    <property type="evidence" value="ECO:0007669"/>
    <property type="project" value="InterPro"/>
</dbReference>
<dbReference type="SUPFAM" id="SSF81296">
    <property type="entry name" value="E set domains"/>
    <property type="match status" value="1"/>
</dbReference>
<dbReference type="EMBL" id="GFTR01002568">
    <property type="protein sequence ID" value="JAW13858.1"/>
    <property type="molecule type" value="Transcribed_RNA"/>
</dbReference>
<dbReference type="Gene3D" id="2.60.40.770">
    <property type="match status" value="1"/>
</dbReference>
<dbReference type="Pfam" id="PF02221">
    <property type="entry name" value="E1_DerP2_DerF2"/>
    <property type="match status" value="1"/>
</dbReference>
<feature type="chain" id="PRO_5012488517" evidence="6">
    <location>
        <begin position="24"/>
        <end position="153"/>
    </location>
</feature>
<evidence type="ECO:0000256" key="2">
    <source>
        <dbReference type="ARBA" id="ARBA00006370"/>
    </source>
</evidence>
<feature type="signal peptide" evidence="6">
    <location>
        <begin position="1"/>
        <end position="23"/>
    </location>
</feature>